<feature type="compositionally biased region" description="Polar residues" evidence="1">
    <location>
        <begin position="1"/>
        <end position="11"/>
    </location>
</feature>
<comment type="caution">
    <text evidence="2">The sequence shown here is derived from an EMBL/GenBank/DDBJ whole genome shotgun (WGS) entry which is preliminary data.</text>
</comment>
<name>A0A315UPY2_GAMAF</name>
<dbReference type="EMBL" id="NHOQ01002926">
    <property type="protein sequence ID" value="PWA13808.1"/>
    <property type="molecule type" value="Genomic_DNA"/>
</dbReference>
<keyword evidence="3" id="KW-1185">Reference proteome</keyword>
<reference evidence="2 3" key="1">
    <citation type="journal article" date="2018" name="G3 (Bethesda)">
        <title>A High-Quality Reference Genome for the Invasive Mosquitofish Gambusia affinis Using a Chicago Library.</title>
        <authorList>
            <person name="Hoffberg S.L."/>
            <person name="Troendle N.J."/>
            <person name="Glenn T.C."/>
            <person name="Mahmud O."/>
            <person name="Louha S."/>
            <person name="Chalopin D."/>
            <person name="Bennetzen J.L."/>
            <person name="Mauricio R."/>
        </authorList>
    </citation>
    <scope>NUCLEOTIDE SEQUENCE [LARGE SCALE GENOMIC DNA]</scope>
    <source>
        <strain evidence="2">NE01/NJP1002.9</strain>
        <tissue evidence="2">Muscle</tissue>
    </source>
</reference>
<gene>
    <name evidence="2" type="ORF">CCH79_00016931</name>
</gene>
<feature type="region of interest" description="Disordered" evidence="1">
    <location>
        <begin position="1"/>
        <end position="33"/>
    </location>
</feature>
<evidence type="ECO:0000313" key="2">
    <source>
        <dbReference type="EMBL" id="PWA13808.1"/>
    </source>
</evidence>
<organism evidence="2 3">
    <name type="scientific">Gambusia affinis</name>
    <name type="common">Western mosquitofish</name>
    <name type="synonym">Heterandria affinis</name>
    <dbReference type="NCBI Taxonomy" id="33528"/>
    <lineage>
        <taxon>Eukaryota</taxon>
        <taxon>Metazoa</taxon>
        <taxon>Chordata</taxon>
        <taxon>Craniata</taxon>
        <taxon>Vertebrata</taxon>
        <taxon>Euteleostomi</taxon>
        <taxon>Actinopterygii</taxon>
        <taxon>Neopterygii</taxon>
        <taxon>Teleostei</taxon>
        <taxon>Neoteleostei</taxon>
        <taxon>Acanthomorphata</taxon>
        <taxon>Ovalentaria</taxon>
        <taxon>Atherinomorphae</taxon>
        <taxon>Cyprinodontiformes</taxon>
        <taxon>Poeciliidae</taxon>
        <taxon>Poeciliinae</taxon>
        <taxon>Gambusia</taxon>
    </lineage>
</organism>
<accession>A0A315UPY2</accession>
<protein>
    <submittedName>
        <fullName evidence="2">Uncharacterized protein</fullName>
    </submittedName>
</protein>
<dbReference type="AlphaFoldDB" id="A0A315UPY2"/>
<dbReference type="Proteomes" id="UP000250572">
    <property type="component" value="Unassembled WGS sequence"/>
</dbReference>
<sequence>MSKDPQSGDQELSSKDTRTSQAPGGFPGFCSLGMTHSESESKTVWQPGLSVKYTLVQTLPLRMRVGEDRSHATPRLSSHSLGRLMILWGISRCQNFGLVENTAAKLLGNNPALQETLPKSSSLAASRSLDAESCVLSFLKTLDVKVPPTETITFYTFLHYLMQDFFAALWLLKNPDKIREVFQQCLTEEKKHMKHLIPFMCRLLNEKSPRLMSCLIPAEEIKETSGWFFKEMIDTFFHQAVANISELHVDTLFVYQCLFESQSSEVCISFLDKLDYHLDLSRANLDSYSCCAVAYVVTQSKGRKISLNLQDVTITAQGMRHLFACLQNVEWYEWKYFVILPSVLYD</sequence>
<proteinExistence type="predicted"/>
<evidence type="ECO:0000256" key="1">
    <source>
        <dbReference type="SAM" id="MobiDB-lite"/>
    </source>
</evidence>
<evidence type="ECO:0000313" key="3">
    <source>
        <dbReference type="Proteomes" id="UP000250572"/>
    </source>
</evidence>